<dbReference type="AlphaFoldDB" id="A0A2T2YED8"/>
<dbReference type="PROSITE" id="PS50943">
    <property type="entry name" value="HTH_CROC1"/>
    <property type="match status" value="1"/>
</dbReference>
<accession>A0A2T2YED8</accession>
<dbReference type="SUPFAM" id="SSF47413">
    <property type="entry name" value="lambda repressor-like DNA-binding domains"/>
    <property type="match status" value="1"/>
</dbReference>
<dbReference type="EMBL" id="PYFT01000001">
    <property type="protein sequence ID" value="PSR53880.1"/>
    <property type="molecule type" value="Genomic_DNA"/>
</dbReference>
<gene>
    <name evidence="2" type="ORF">AHMF7605_10305</name>
</gene>
<keyword evidence="3" id="KW-1185">Reference proteome</keyword>
<dbReference type="GO" id="GO:0003677">
    <property type="term" value="F:DNA binding"/>
    <property type="evidence" value="ECO:0007669"/>
    <property type="project" value="InterPro"/>
</dbReference>
<comment type="caution">
    <text evidence="2">The sequence shown here is derived from an EMBL/GenBank/DDBJ whole genome shotgun (WGS) entry which is preliminary data.</text>
</comment>
<protein>
    <recommendedName>
        <fullName evidence="1">HTH cro/C1-type domain-containing protein</fullName>
    </recommendedName>
</protein>
<proteinExistence type="predicted"/>
<reference evidence="2 3" key="1">
    <citation type="submission" date="2018-03" db="EMBL/GenBank/DDBJ databases">
        <title>Adhaeribacter sp. HMF7605 Genome sequencing and assembly.</title>
        <authorList>
            <person name="Kang H."/>
            <person name="Kang J."/>
            <person name="Cha I."/>
            <person name="Kim H."/>
            <person name="Joh K."/>
        </authorList>
    </citation>
    <scope>NUCLEOTIDE SEQUENCE [LARGE SCALE GENOMIC DNA]</scope>
    <source>
        <strain evidence="2 3">HMF7605</strain>
    </source>
</reference>
<dbReference type="Proteomes" id="UP000240357">
    <property type="component" value="Unassembled WGS sequence"/>
</dbReference>
<evidence type="ECO:0000259" key="1">
    <source>
        <dbReference type="PROSITE" id="PS50943"/>
    </source>
</evidence>
<organism evidence="2 3">
    <name type="scientific">Adhaeribacter arboris</name>
    <dbReference type="NCBI Taxonomy" id="2072846"/>
    <lineage>
        <taxon>Bacteria</taxon>
        <taxon>Pseudomonadati</taxon>
        <taxon>Bacteroidota</taxon>
        <taxon>Cytophagia</taxon>
        <taxon>Cytophagales</taxon>
        <taxon>Hymenobacteraceae</taxon>
        <taxon>Adhaeribacter</taxon>
    </lineage>
</organism>
<evidence type="ECO:0000313" key="3">
    <source>
        <dbReference type="Proteomes" id="UP000240357"/>
    </source>
</evidence>
<dbReference type="Gene3D" id="1.10.260.40">
    <property type="entry name" value="lambda repressor-like DNA-binding domains"/>
    <property type="match status" value="1"/>
</dbReference>
<dbReference type="InterPro" id="IPR010982">
    <property type="entry name" value="Lambda_DNA-bd_dom_sf"/>
</dbReference>
<dbReference type="InterPro" id="IPR001387">
    <property type="entry name" value="Cro/C1-type_HTH"/>
</dbReference>
<feature type="domain" description="HTH cro/C1-type" evidence="1">
    <location>
        <begin position="7"/>
        <end position="60"/>
    </location>
</feature>
<evidence type="ECO:0000313" key="2">
    <source>
        <dbReference type="EMBL" id="PSR53880.1"/>
    </source>
</evidence>
<name>A0A2T2YED8_9BACT</name>
<sequence length="147" mass="16304">MLLGLKIKKAIEDARTSPEQVAAHAEMSLTNLYKIYKRDSIDSKYLVKIAEATNKSVDFFLYDDDEPRSGNQVRGIGNAIGAITNQKINTGPGKKDVDTAVEESVIINQLTQQLEACADKVKSLQNEIALKDQIINLKDQLLEQAKK</sequence>